<evidence type="ECO:0000313" key="2">
    <source>
        <dbReference type="EMBL" id="QJQ03461.1"/>
    </source>
</evidence>
<evidence type="ECO:0000259" key="1">
    <source>
        <dbReference type="Pfam" id="PF00501"/>
    </source>
</evidence>
<dbReference type="InterPro" id="IPR020845">
    <property type="entry name" value="AMP-binding_CS"/>
</dbReference>
<feature type="domain" description="AMP-dependent synthetase/ligase" evidence="1">
    <location>
        <begin position="45"/>
        <end position="435"/>
    </location>
</feature>
<dbReference type="Proteomes" id="UP000501648">
    <property type="component" value="Chromosome"/>
</dbReference>
<reference evidence="2 3" key="1">
    <citation type="journal article" date="2012" name="J. Bacteriol.">
        <title>Genome sequence of the pathogenic Herbaspirillum seropedicae strain Os34, isolated from rice roots.</title>
        <authorList>
            <person name="Ye W."/>
            <person name="Ye S."/>
            <person name="Liu J."/>
            <person name="Chang S."/>
            <person name="Chen M."/>
            <person name="Zhu B."/>
            <person name="Guo L."/>
            <person name="An Q."/>
        </authorList>
    </citation>
    <scope>NUCLEOTIDE SEQUENCE [LARGE SCALE GENOMIC DNA]</scope>
    <source>
        <strain evidence="2 3">Os34</strain>
    </source>
</reference>
<dbReference type="Gene3D" id="3.40.50.12780">
    <property type="entry name" value="N-terminal domain of ligase-like"/>
    <property type="match status" value="1"/>
</dbReference>
<proteinExistence type="predicted"/>
<sequence>MAHTILNESLFAPAQVTVERQADGVTYVCSPLAPAPAVRCLGHYLEHWAAATPDAPFLMEREHGHWRGVSYAEALDQVRRIAAWLQQQGIAAHRAERPVMVLAENSVEHALLMLACLHIGVPYSALSTSYALVSKDFSKLRTLVQRLDPALIYVGNTQQFAPALHAIQGLHTARFVVPAGQDGHALPAPSVSFSALLADLDAAALGEVEAAYRKVGPHTVAKILFTSGSTSEPKGVINTQAMLCSNQASKAQLWPFLQRTPPVLLDWLPWNHTFGGNHNFNMILANGGTLYIDAGKPVPGAFDTSLVNLRAVAPTMYLNVPRGFDMLVPQLRSDAALRRQFFSRLQVIFYAAAALPQYLWDALMELSQQELGHVVPMVTGWGSTETSPLATDCNFHSQRCGVIGLPIPGVTLKLVPNGHKLEVRVKGPNVTPGYYKQPELAVKAFDQEGFYLIGDAVRFVDESRPELGLLFDGRVTEDFKLMTGTWVSAGTVRLKALQFLAPLAQDVVVAGHDRNDVRLLVFPNVAACRQISGATSAAPLSAVLAHPAVHAHIRTGLNELRKQGGGSSTFATCAYLMSEPPAVDAGEITDKGYINQGAVLRHRVGLVEHLYRADPADDVIFL</sequence>
<evidence type="ECO:0000313" key="3">
    <source>
        <dbReference type="Proteomes" id="UP000501648"/>
    </source>
</evidence>
<name>A0A6M3ZYR8_9BURK</name>
<dbReference type="PANTHER" id="PTHR24096:SF420">
    <property type="entry name" value="LONG-CHAIN-FATTY-ACID--COA LIGASE-RELATED"/>
    <property type="match status" value="1"/>
</dbReference>
<dbReference type="InterPro" id="IPR000873">
    <property type="entry name" value="AMP-dep_synth/lig_dom"/>
</dbReference>
<organism evidence="2 3">
    <name type="scientific">Herbaspirillum rubrisubalbicans Os34</name>
    <dbReference type="NCBI Taxonomy" id="1235827"/>
    <lineage>
        <taxon>Bacteria</taxon>
        <taxon>Pseudomonadati</taxon>
        <taxon>Pseudomonadota</taxon>
        <taxon>Betaproteobacteria</taxon>
        <taxon>Burkholderiales</taxon>
        <taxon>Oxalobacteraceae</taxon>
        <taxon>Herbaspirillum</taxon>
    </lineage>
</organism>
<dbReference type="InterPro" id="IPR042099">
    <property type="entry name" value="ANL_N_sf"/>
</dbReference>
<dbReference type="PANTHER" id="PTHR24096">
    <property type="entry name" value="LONG-CHAIN-FATTY-ACID--COA LIGASE"/>
    <property type="match status" value="1"/>
</dbReference>
<dbReference type="PROSITE" id="PS00455">
    <property type="entry name" value="AMP_BINDING"/>
    <property type="match status" value="1"/>
</dbReference>
<dbReference type="Pfam" id="PF00501">
    <property type="entry name" value="AMP-binding"/>
    <property type="match status" value="1"/>
</dbReference>
<gene>
    <name evidence="2" type="ORF">C798_25460</name>
</gene>
<dbReference type="RefSeq" id="WP_017449877.1">
    <property type="nucleotide sequence ID" value="NZ_CP008956.1"/>
</dbReference>
<dbReference type="GO" id="GO:0016405">
    <property type="term" value="F:CoA-ligase activity"/>
    <property type="evidence" value="ECO:0007669"/>
    <property type="project" value="TreeGrafter"/>
</dbReference>
<protein>
    <submittedName>
        <fullName evidence="2">Feruloyl-CoA synthase</fullName>
    </submittedName>
</protein>
<dbReference type="EMBL" id="CP008956">
    <property type="protein sequence ID" value="QJQ03461.1"/>
    <property type="molecule type" value="Genomic_DNA"/>
</dbReference>
<accession>A0A6M3ZYR8</accession>
<dbReference type="AlphaFoldDB" id="A0A6M3ZYR8"/>
<dbReference type="SUPFAM" id="SSF56801">
    <property type="entry name" value="Acetyl-CoA synthetase-like"/>
    <property type="match status" value="1"/>
</dbReference>